<evidence type="ECO:0000313" key="1">
    <source>
        <dbReference type="EMBL" id="GGL58590.1"/>
    </source>
</evidence>
<accession>A0A917S6I4</accession>
<dbReference type="EMBL" id="BMOK01000010">
    <property type="protein sequence ID" value="GGL58590.1"/>
    <property type="molecule type" value="Genomic_DNA"/>
</dbReference>
<organism evidence="1 2">
    <name type="scientific">Sporolactobacillus putidus</name>
    <dbReference type="NCBI Taxonomy" id="492735"/>
    <lineage>
        <taxon>Bacteria</taxon>
        <taxon>Bacillati</taxon>
        <taxon>Bacillota</taxon>
        <taxon>Bacilli</taxon>
        <taxon>Bacillales</taxon>
        <taxon>Sporolactobacillaceae</taxon>
        <taxon>Sporolactobacillus</taxon>
    </lineage>
</organism>
<dbReference type="AlphaFoldDB" id="A0A917S6I4"/>
<dbReference type="Proteomes" id="UP000654670">
    <property type="component" value="Unassembled WGS sequence"/>
</dbReference>
<gene>
    <name evidence="1" type="ORF">GCM10007968_23270</name>
</gene>
<evidence type="ECO:0000313" key="2">
    <source>
        <dbReference type="Proteomes" id="UP000654670"/>
    </source>
</evidence>
<comment type="caution">
    <text evidence="1">The sequence shown here is derived from an EMBL/GenBank/DDBJ whole genome shotgun (WGS) entry which is preliminary data.</text>
</comment>
<protein>
    <submittedName>
        <fullName evidence="1">Uncharacterized protein</fullName>
    </submittedName>
</protein>
<reference evidence="1" key="2">
    <citation type="submission" date="2020-09" db="EMBL/GenBank/DDBJ databases">
        <authorList>
            <person name="Sun Q."/>
            <person name="Ohkuma M."/>
        </authorList>
    </citation>
    <scope>NUCLEOTIDE SEQUENCE</scope>
    <source>
        <strain evidence="1">JCM 15325</strain>
    </source>
</reference>
<name>A0A917S6I4_9BACL</name>
<reference evidence="1" key="1">
    <citation type="journal article" date="2014" name="Int. J. Syst. Evol. Microbiol.">
        <title>Complete genome sequence of Corynebacterium casei LMG S-19264T (=DSM 44701T), isolated from a smear-ripened cheese.</title>
        <authorList>
            <consortium name="US DOE Joint Genome Institute (JGI-PGF)"/>
            <person name="Walter F."/>
            <person name="Albersmeier A."/>
            <person name="Kalinowski J."/>
            <person name="Ruckert C."/>
        </authorList>
    </citation>
    <scope>NUCLEOTIDE SEQUENCE</scope>
    <source>
        <strain evidence="1">JCM 15325</strain>
    </source>
</reference>
<dbReference type="RefSeq" id="WP_188803543.1">
    <property type="nucleotide sequence ID" value="NZ_BMOK01000010.1"/>
</dbReference>
<sequence>MNHYAMYEEYDGRQSLPVEISRPAQVVVAETMLSAIQSFARKHKLELVSYDELADNTMRAFFQQKRLFGQTEEFIYYVCRQEEEAGESER</sequence>
<keyword evidence="2" id="KW-1185">Reference proteome</keyword>
<proteinExistence type="predicted"/>